<sequence>MCAELNHTECMKLLLRTRTDLCKVENNEGRTPLDVARMYNHQTCIELLTAALTGKKDLFIHINIDWDLNADERYYDMDYSDDDLDHTPDKPKTRSRPSSLIGVPEVLAVINKDKEGGLLASGTKPKSSIPASSSSMTSVAGGNGRVSPSNVSLGAVGHSAHSLSASHVTQGQGS</sequence>
<gene>
    <name evidence="2" type="ORF">EGW08_013333</name>
</gene>
<dbReference type="GO" id="GO:0005096">
    <property type="term" value="F:GTPase activator activity"/>
    <property type="evidence" value="ECO:0007669"/>
    <property type="project" value="InterPro"/>
</dbReference>
<dbReference type="InterPro" id="IPR002110">
    <property type="entry name" value="Ankyrin_rpt"/>
</dbReference>
<dbReference type="EMBL" id="RQTK01000482">
    <property type="protein sequence ID" value="RUS78920.1"/>
    <property type="molecule type" value="Genomic_DNA"/>
</dbReference>
<feature type="region of interest" description="Disordered" evidence="1">
    <location>
        <begin position="117"/>
        <end position="174"/>
    </location>
</feature>
<dbReference type="Proteomes" id="UP000271974">
    <property type="component" value="Unassembled WGS sequence"/>
</dbReference>
<protein>
    <submittedName>
        <fullName evidence="2">Uncharacterized protein</fullName>
    </submittedName>
</protein>
<proteinExistence type="predicted"/>
<dbReference type="PANTHER" id="PTHR45854">
    <property type="entry name" value="ASAP FAMILY MEMBER"/>
    <property type="match status" value="1"/>
</dbReference>
<dbReference type="SUPFAM" id="SSF48403">
    <property type="entry name" value="Ankyrin repeat"/>
    <property type="match status" value="1"/>
</dbReference>
<comment type="caution">
    <text evidence="2">The sequence shown here is derived from an EMBL/GenBank/DDBJ whole genome shotgun (WGS) entry which is preliminary data.</text>
</comment>
<organism evidence="2 3">
    <name type="scientific">Elysia chlorotica</name>
    <name type="common">Eastern emerald elysia</name>
    <name type="synonym">Sea slug</name>
    <dbReference type="NCBI Taxonomy" id="188477"/>
    <lineage>
        <taxon>Eukaryota</taxon>
        <taxon>Metazoa</taxon>
        <taxon>Spiralia</taxon>
        <taxon>Lophotrochozoa</taxon>
        <taxon>Mollusca</taxon>
        <taxon>Gastropoda</taxon>
        <taxon>Heterobranchia</taxon>
        <taxon>Euthyneura</taxon>
        <taxon>Panpulmonata</taxon>
        <taxon>Sacoglossa</taxon>
        <taxon>Placobranchoidea</taxon>
        <taxon>Plakobranchidae</taxon>
        <taxon>Elysia</taxon>
    </lineage>
</organism>
<dbReference type="AlphaFoldDB" id="A0A3S1B9C1"/>
<dbReference type="Gene3D" id="1.25.40.20">
    <property type="entry name" value="Ankyrin repeat-containing domain"/>
    <property type="match status" value="1"/>
</dbReference>
<feature type="compositionally biased region" description="Polar residues" evidence="1">
    <location>
        <begin position="161"/>
        <end position="174"/>
    </location>
</feature>
<dbReference type="InterPro" id="IPR043593">
    <property type="entry name" value="ASAP"/>
</dbReference>
<name>A0A3S1B9C1_ELYCH</name>
<dbReference type="InterPro" id="IPR036770">
    <property type="entry name" value="Ankyrin_rpt-contain_sf"/>
</dbReference>
<evidence type="ECO:0000256" key="1">
    <source>
        <dbReference type="SAM" id="MobiDB-lite"/>
    </source>
</evidence>
<dbReference type="STRING" id="188477.A0A3S1B9C1"/>
<evidence type="ECO:0000313" key="3">
    <source>
        <dbReference type="Proteomes" id="UP000271974"/>
    </source>
</evidence>
<feature type="compositionally biased region" description="Low complexity" evidence="1">
    <location>
        <begin position="127"/>
        <end position="138"/>
    </location>
</feature>
<accession>A0A3S1B9C1</accession>
<evidence type="ECO:0000313" key="2">
    <source>
        <dbReference type="EMBL" id="RUS78920.1"/>
    </source>
</evidence>
<dbReference type="PANTHER" id="PTHR45854:SF3">
    <property type="entry name" value="ARFGAP WITH SH3 DOMAIN, ANK REPEAT AND PH DOMAIN-CONTAINING PROTEIN"/>
    <property type="match status" value="1"/>
</dbReference>
<feature type="non-terminal residue" evidence="2">
    <location>
        <position position="174"/>
    </location>
</feature>
<keyword evidence="3" id="KW-1185">Reference proteome</keyword>
<dbReference type="OrthoDB" id="435430at2759"/>
<reference evidence="2 3" key="1">
    <citation type="submission" date="2019-01" db="EMBL/GenBank/DDBJ databases">
        <title>A draft genome assembly of the solar-powered sea slug Elysia chlorotica.</title>
        <authorList>
            <person name="Cai H."/>
            <person name="Li Q."/>
            <person name="Fang X."/>
            <person name="Li J."/>
            <person name="Curtis N.E."/>
            <person name="Altenburger A."/>
            <person name="Shibata T."/>
            <person name="Feng M."/>
            <person name="Maeda T."/>
            <person name="Schwartz J.A."/>
            <person name="Shigenobu S."/>
            <person name="Lundholm N."/>
            <person name="Nishiyama T."/>
            <person name="Yang H."/>
            <person name="Hasebe M."/>
            <person name="Li S."/>
            <person name="Pierce S.K."/>
            <person name="Wang J."/>
        </authorList>
    </citation>
    <scope>NUCLEOTIDE SEQUENCE [LARGE SCALE GENOMIC DNA]</scope>
    <source>
        <strain evidence="2">EC2010</strain>
        <tissue evidence="2">Whole organism of an adult</tissue>
    </source>
</reference>
<dbReference type="Pfam" id="PF12796">
    <property type="entry name" value="Ank_2"/>
    <property type="match status" value="1"/>
</dbReference>